<dbReference type="InterPro" id="IPR010994">
    <property type="entry name" value="RuvA_2-like"/>
</dbReference>
<dbReference type="OrthoDB" id="981124at2"/>
<keyword evidence="1" id="KW-0812">Transmembrane</keyword>
<dbReference type="Pfam" id="PF12836">
    <property type="entry name" value="HHH_3"/>
    <property type="match status" value="3"/>
</dbReference>
<name>A0A1I5WJK8_9BACT</name>
<dbReference type="Proteomes" id="UP000199306">
    <property type="component" value="Unassembled WGS sequence"/>
</dbReference>
<feature type="transmembrane region" description="Helical" evidence="1">
    <location>
        <begin position="21"/>
        <end position="43"/>
    </location>
</feature>
<protein>
    <submittedName>
        <fullName evidence="2">DNA uptake protein ComE</fullName>
    </submittedName>
</protein>
<dbReference type="AlphaFoldDB" id="A0A1I5WJK8"/>
<proteinExistence type="predicted"/>
<dbReference type="PANTHER" id="PTHR21180">
    <property type="entry name" value="ENDONUCLEASE/EXONUCLEASE/PHOSPHATASE FAMILY DOMAIN-CONTAINING PROTEIN 1"/>
    <property type="match status" value="1"/>
</dbReference>
<dbReference type="GO" id="GO:0015628">
    <property type="term" value="P:protein secretion by the type II secretion system"/>
    <property type="evidence" value="ECO:0007669"/>
    <property type="project" value="TreeGrafter"/>
</dbReference>
<dbReference type="SUPFAM" id="SSF47781">
    <property type="entry name" value="RuvA domain 2-like"/>
    <property type="match status" value="3"/>
</dbReference>
<dbReference type="STRING" id="1079859.SAMN04515674_1122"/>
<keyword evidence="1" id="KW-1133">Transmembrane helix</keyword>
<organism evidence="2 3">
    <name type="scientific">Pseudarcicella hirudinis</name>
    <dbReference type="NCBI Taxonomy" id="1079859"/>
    <lineage>
        <taxon>Bacteria</taxon>
        <taxon>Pseudomonadati</taxon>
        <taxon>Bacteroidota</taxon>
        <taxon>Cytophagia</taxon>
        <taxon>Cytophagales</taxon>
        <taxon>Flectobacillaceae</taxon>
        <taxon>Pseudarcicella</taxon>
    </lineage>
</organism>
<evidence type="ECO:0000313" key="2">
    <source>
        <dbReference type="EMBL" id="SFQ19935.1"/>
    </source>
</evidence>
<dbReference type="GO" id="GO:0015627">
    <property type="term" value="C:type II protein secretion system complex"/>
    <property type="evidence" value="ECO:0007669"/>
    <property type="project" value="TreeGrafter"/>
</dbReference>
<sequence>MLKKIKFYARNYFAFNSTETKGFVVLLCLLIALLLTPFLLNFLPEKTEPISLIDQKKLEEIMAGIEIRQQESTYSFRKNYIDNKHFTTKKVQLSLFDPNRISEEMFQQFGLPDWLARRIVNFREKGGVFRKKEDLLKIYNFPKSLYDKWEPYINISNPLKNNYSGTELQTVEHRKILKEDKKPVFFDLNTVDTSDLKEIRGIGSKLSARIIKYRDNLGGFYHVSQIREVYGLDSAVVEELLKYGRVQNPRLKTIKINTVSVEEFKHFYIKPYIAKAIIMYRIQHGNFTSRKDLEKVKVLDAKTLDRIYPYLEF</sequence>
<accession>A0A1I5WJK8</accession>
<dbReference type="InterPro" id="IPR051675">
    <property type="entry name" value="Endo/Exo/Phosphatase_dom_1"/>
</dbReference>
<dbReference type="EMBL" id="FOXH01000012">
    <property type="protein sequence ID" value="SFQ19935.1"/>
    <property type="molecule type" value="Genomic_DNA"/>
</dbReference>
<keyword evidence="3" id="KW-1185">Reference proteome</keyword>
<evidence type="ECO:0000256" key="1">
    <source>
        <dbReference type="SAM" id="Phobius"/>
    </source>
</evidence>
<keyword evidence="1" id="KW-0472">Membrane</keyword>
<reference evidence="2 3" key="1">
    <citation type="submission" date="2016-10" db="EMBL/GenBank/DDBJ databases">
        <authorList>
            <person name="de Groot N.N."/>
        </authorList>
    </citation>
    <scope>NUCLEOTIDE SEQUENCE [LARGE SCALE GENOMIC DNA]</scope>
    <source>
        <strain evidence="3">E92,LMG 26720,CCM 7988</strain>
    </source>
</reference>
<dbReference type="RefSeq" id="WP_092018551.1">
    <property type="nucleotide sequence ID" value="NZ_FOXH01000012.1"/>
</dbReference>
<gene>
    <name evidence="2" type="ORF">SAMN04515674_1122</name>
</gene>
<evidence type="ECO:0000313" key="3">
    <source>
        <dbReference type="Proteomes" id="UP000199306"/>
    </source>
</evidence>
<dbReference type="PANTHER" id="PTHR21180:SF32">
    <property type="entry name" value="ENDONUCLEASE_EXONUCLEASE_PHOSPHATASE FAMILY DOMAIN-CONTAINING PROTEIN 1"/>
    <property type="match status" value="1"/>
</dbReference>
<dbReference type="Gene3D" id="1.10.150.280">
    <property type="entry name" value="AF1531-like domain"/>
    <property type="match status" value="2"/>
</dbReference>